<organism evidence="3 4">
    <name type="scientific">Desulfotomaculum copahuensis</name>
    <dbReference type="NCBI Taxonomy" id="1838280"/>
    <lineage>
        <taxon>Bacteria</taxon>
        <taxon>Bacillati</taxon>
        <taxon>Bacillota</taxon>
        <taxon>Clostridia</taxon>
        <taxon>Eubacteriales</taxon>
        <taxon>Desulfotomaculaceae</taxon>
        <taxon>Desulfotomaculum</taxon>
    </lineage>
</organism>
<protein>
    <recommendedName>
        <fullName evidence="2">Transcobalamin-like C-terminal domain-containing protein</fullName>
    </recommendedName>
</protein>
<dbReference type="AlphaFoldDB" id="A0A1B7LDZ0"/>
<feature type="domain" description="Transcobalamin-like C-terminal" evidence="2">
    <location>
        <begin position="156"/>
        <end position="224"/>
    </location>
</feature>
<dbReference type="Pfam" id="PF14478">
    <property type="entry name" value="DUF4430"/>
    <property type="match status" value="1"/>
</dbReference>
<evidence type="ECO:0000313" key="4">
    <source>
        <dbReference type="Proteomes" id="UP000078532"/>
    </source>
</evidence>
<dbReference type="InterPro" id="IPR027954">
    <property type="entry name" value="Transcobalamin-like_C"/>
</dbReference>
<dbReference type="Gene3D" id="2.170.130.30">
    <property type="match status" value="1"/>
</dbReference>
<dbReference type="STRING" id="1838280.A6M21_00510"/>
<dbReference type="OrthoDB" id="1947068at2"/>
<keyword evidence="4" id="KW-1185">Reference proteome</keyword>
<proteinExistence type="predicted"/>
<feature type="compositionally biased region" description="Low complexity" evidence="1">
    <location>
        <begin position="59"/>
        <end position="92"/>
    </location>
</feature>
<dbReference type="Proteomes" id="UP000078532">
    <property type="component" value="Unassembled WGS sequence"/>
</dbReference>
<evidence type="ECO:0000256" key="1">
    <source>
        <dbReference type="SAM" id="MobiDB-lite"/>
    </source>
</evidence>
<feature type="region of interest" description="Disordered" evidence="1">
    <location>
        <begin position="37"/>
        <end position="106"/>
    </location>
</feature>
<dbReference type="EMBL" id="LYVF01000165">
    <property type="protein sequence ID" value="OAT81313.1"/>
    <property type="molecule type" value="Genomic_DNA"/>
</dbReference>
<accession>A0A1B7LDZ0</accession>
<reference evidence="3 4" key="1">
    <citation type="submission" date="2016-04" db="EMBL/GenBank/DDBJ databases">
        <authorList>
            <person name="Evans L.H."/>
            <person name="Alamgir A."/>
            <person name="Owens N."/>
            <person name="Weber N.D."/>
            <person name="Virtaneva K."/>
            <person name="Barbian K."/>
            <person name="Babar A."/>
            <person name="Rosenke K."/>
        </authorList>
    </citation>
    <scope>NUCLEOTIDE SEQUENCE [LARGE SCALE GENOMIC DNA]</scope>
    <source>
        <strain evidence="3 4">LMa1</strain>
    </source>
</reference>
<evidence type="ECO:0000313" key="3">
    <source>
        <dbReference type="EMBL" id="OAT81313.1"/>
    </source>
</evidence>
<comment type="caution">
    <text evidence="3">The sequence shown here is derived from an EMBL/GenBank/DDBJ whole genome shotgun (WGS) entry which is preliminary data.</text>
</comment>
<sequence>MNRKLIYGVLLLAVLALIIVPAVYSHHLNGRDRASVSASNSTAAGPGADGLTSTPGPTAKKSGSSAGAAGSSANVQTQKDAAAQGAGGQKTAPVATAGKGGSTPAAQKTGILSAGASTNNDNRESGCRVGVAVVGENCELLYGPADVTVNPKNRWGLTALGALDATGLSYNVSTRWSGFIEAITGQNNHGQAGWMYVVNGQTPMVAADQHPVKAGDKVIWWYSKSMGSTAPAWDGLLKRK</sequence>
<gene>
    <name evidence="3" type="ORF">A6M21_00510</name>
</gene>
<name>A0A1B7LDZ0_9FIRM</name>
<evidence type="ECO:0000259" key="2">
    <source>
        <dbReference type="Pfam" id="PF14478"/>
    </source>
</evidence>
<dbReference type="RefSeq" id="WP_066668874.1">
    <property type="nucleotide sequence ID" value="NZ_LYVF01000165.1"/>
</dbReference>